<dbReference type="InterPro" id="IPR036291">
    <property type="entry name" value="NAD(P)-bd_dom_sf"/>
</dbReference>
<keyword evidence="2" id="KW-0560">Oxidoreductase</keyword>
<protein>
    <submittedName>
        <fullName evidence="4">SDR family oxidoreductase</fullName>
    </submittedName>
</protein>
<keyword evidence="5" id="KW-1185">Reference proteome</keyword>
<dbReference type="SUPFAM" id="SSF51735">
    <property type="entry name" value="NAD(P)-binding Rossmann-fold domains"/>
    <property type="match status" value="1"/>
</dbReference>
<evidence type="ECO:0000313" key="5">
    <source>
        <dbReference type="Proteomes" id="UP001500866"/>
    </source>
</evidence>
<organism evidence="4 5">
    <name type="scientific">Virgibacillus siamensis</name>
    <dbReference type="NCBI Taxonomy" id="480071"/>
    <lineage>
        <taxon>Bacteria</taxon>
        <taxon>Bacillati</taxon>
        <taxon>Bacillota</taxon>
        <taxon>Bacilli</taxon>
        <taxon>Bacillales</taxon>
        <taxon>Bacillaceae</taxon>
        <taxon>Virgibacillus</taxon>
    </lineage>
</organism>
<reference evidence="5" key="1">
    <citation type="journal article" date="2019" name="Int. J. Syst. Evol. Microbiol.">
        <title>The Global Catalogue of Microorganisms (GCM) 10K type strain sequencing project: providing services to taxonomists for standard genome sequencing and annotation.</title>
        <authorList>
            <consortium name="The Broad Institute Genomics Platform"/>
            <consortium name="The Broad Institute Genome Sequencing Center for Infectious Disease"/>
            <person name="Wu L."/>
            <person name="Ma J."/>
        </authorList>
    </citation>
    <scope>NUCLEOTIDE SEQUENCE [LARGE SCALE GENOMIC DNA]</scope>
    <source>
        <strain evidence="5">JCM 15395</strain>
    </source>
</reference>
<evidence type="ECO:0000256" key="3">
    <source>
        <dbReference type="RuleBase" id="RU000363"/>
    </source>
</evidence>
<accession>A0ABP3RP55</accession>
<dbReference type="Pfam" id="PF00106">
    <property type="entry name" value="adh_short"/>
    <property type="match status" value="1"/>
</dbReference>
<dbReference type="Gene3D" id="3.40.50.720">
    <property type="entry name" value="NAD(P)-binding Rossmann-like Domain"/>
    <property type="match status" value="1"/>
</dbReference>
<dbReference type="Proteomes" id="UP001500866">
    <property type="component" value="Unassembled WGS sequence"/>
</dbReference>
<dbReference type="EMBL" id="BAAADS010000025">
    <property type="protein sequence ID" value="GAA0614021.1"/>
    <property type="molecule type" value="Genomic_DNA"/>
</dbReference>
<dbReference type="PRINTS" id="PR00081">
    <property type="entry name" value="GDHRDH"/>
</dbReference>
<evidence type="ECO:0000256" key="1">
    <source>
        <dbReference type="ARBA" id="ARBA00006484"/>
    </source>
</evidence>
<dbReference type="PANTHER" id="PTHR43115:SF4">
    <property type="entry name" value="DEHYDROGENASE_REDUCTASE SDR FAMILY MEMBER 11"/>
    <property type="match status" value="1"/>
</dbReference>
<dbReference type="InterPro" id="IPR002347">
    <property type="entry name" value="SDR_fam"/>
</dbReference>
<dbReference type="PANTHER" id="PTHR43115">
    <property type="entry name" value="DEHYDROGENASE/REDUCTASE SDR FAMILY MEMBER 11"/>
    <property type="match status" value="1"/>
</dbReference>
<proteinExistence type="inferred from homology"/>
<name>A0ABP3RP55_9BACI</name>
<evidence type="ECO:0000313" key="4">
    <source>
        <dbReference type="EMBL" id="GAA0614021.1"/>
    </source>
</evidence>
<evidence type="ECO:0000256" key="2">
    <source>
        <dbReference type="ARBA" id="ARBA00023002"/>
    </source>
</evidence>
<dbReference type="PIRSF" id="PIRSF000126">
    <property type="entry name" value="11-beta-HSD1"/>
    <property type="match status" value="1"/>
</dbReference>
<sequence>MMAKLSGKTAVVTGASSGIGAEIATHLAAEGANVVLAARRKNMLNELVQSINENESGDAIAVETDVTNKDEVDLLAEKAVNTFGKVDIYVNNAGLMLLSKVQKGHVDEWDQMIDVNIKGVLYGINSVLPKMLERKNGHLVNVSSVAGHEVSKVNSVYSATKFAVRALSMGLEKELARTGVRVTNISPGAVDTDLASRGTDEEIISKIKESNRKLKSDDIARSVVYAVTQPDYVNVNEITVRPV</sequence>
<dbReference type="PRINTS" id="PR00080">
    <property type="entry name" value="SDRFAMILY"/>
</dbReference>
<comment type="caution">
    <text evidence="4">The sequence shown here is derived from an EMBL/GenBank/DDBJ whole genome shotgun (WGS) entry which is preliminary data.</text>
</comment>
<comment type="similarity">
    <text evidence="1 3">Belongs to the short-chain dehydrogenases/reductases (SDR) family.</text>
</comment>
<gene>
    <name evidence="4" type="ORF">GCM10009001_34090</name>
</gene>